<organism evidence="18 19">
    <name type="scientific">Kwoniella heveanensis BCC8398</name>
    <dbReference type="NCBI Taxonomy" id="1296120"/>
    <lineage>
        <taxon>Eukaryota</taxon>
        <taxon>Fungi</taxon>
        <taxon>Dikarya</taxon>
        <taxon>Basidiomycota</taxon>
        <taxon>Agaricomycotina</taxon>
        <taxon>Tremellomycetes</taxon>
        <taxon>Tremellales</taxon>
        <taxon>Cryptococcaceae</taxon>
        <taxon>Kwoniella</taxon>
    </lineage>
</organism>
<evidence type="ECO:0000256" key="2">
    <source>
        <dbReference type="ARBA" id="ARBA00004305"/>
    </source>
</evidence>
<evidence type="ECO:0000256" key="10">
    <source>
        <dbReference type="ARBA" id="ARBA00023049"/>
    </source>
</evidence>
<protein>
    <recommendedName>
        <fullName evidence="13">Mitochondrial intermediate peptidase 1</fullName>
        <ecNumber evidence="4">3.4.24.59</ecNumber>
    </recommendedName>
    <alternativeName>
        <fullName evidence="14">Octapeptidyl aminopeptidase 1</fullName>
    </alternativeName>
</protein>
<comment type="cofactor">
    <cofactor evidence="15">
        <name>Zn(2+)</name>
        <dbReference type="ChEBI" id="CHEBI:29105"/>
    </cofactor>
    <text evidence="15">Binds 1 zinc ion.</text>
</comment>
<keyword evidence="9" id="KW-0809">Transit peptide</keyword>
<evidence type="ECO:0000256" key="8">
    <source>
        <dbReference type="ARBA" id="ARBA00022833"/>
    </source>
</evidence>
<evidence type="ECO:0000256" key="9">
    <source>
        <dbReference type="ARBA" id="ARBA00022946"/>
    </source>
</evidence>
<dbReference type="CDD" id="cd06457">
    <property type="entry name" value="M3A_MIP"/>
    <property type="match status" value="1"/>
</dbReference>
<comment type="similarity">
    <text evidence="3 15">Belongs to the peptidase M3 family.</text>
</comment>
<evidence type="ECO:0000256" key="3">
    <source>
        <dbReference type="ARBA" id="ARBA00006040"/>
    </source>
</evidence>
<dbReference type="GO" id="GO:0004222">
    <property type="term" value="F:metalloendopeptidase activity"/>
    <property type="evidence" value="ECO:0007669"/>
    <property type="project" value="UniProtKB-EC"/>
</dbReference>
<dbReference type="InterPro" id="IPR024079">
    <property type="entry name" value="MetalloPept_cat_dom_sf"/>
</dbReference>
<dbReference type="Gene3D" id="1.10.1370.10">
    <property type="entry name" value="Neurolysin, domain 3"/>
    <property type="match status" value="1"/>
</dbReference>
<dbReference type="FunFam" id="3.40.390.10:FF:000055">
    <property type="entry name" value="Related to mitochondrial intermediate peptidase"/>
    <property type="match status" value="1"/>
</dbReference>
<comment type="catalytic activity">
    <reaction evidence="1">
        <text>Release of an N-terminal octapeptide as second stage of processing of some proteins imported into the mitochondrion.</text>
        <dbReference type="EC" id="3.4.24.59"/>
    </reaction>
</comment>
<reference evidence="18 19" key="1">
    <citation type="submission" date="2013-07" db="EMBL/GenBank/DDBJ databases">
        <title>The Genome Sequence of Cryptococcus heveanensis BCC8398.</title>
        <authorList>
            <consortium name="The Broad Institute Genome Sequencing Platform"/>
            <person name="Cuomo C."/>
            <person name="Litvintseva A."/>
            <person name="Chen Y."/>
            <person name="Heitman J."/>
            <person name="Sun S."/>
            <person name="Springer D."/>
            <person name="Dromer F."/>
            <person name="Young S.K."/>
            <person name="Zeng Q."/>
            <person name="Gargeya S."/>
            <person name="Fitzgerald M."/>
            <person name="Abouelleil A."/>
            <person name="Alvarado L."/>
            <person name="Berlin A.M."/>
            <person name="Chapman S.B."/>
            <person name="Dewar J."/>
            <person name="Goldberg J."/>
            <person name="Griggs A."/>
            <person name="Gujja S."/>
            <person name="Hansen M."/>
            <person name="Howarth C."/>
            <person name="Imamovic A."/>
            <person name="Larimer J."/>
            <person name="McCowan C."/>
            <person name="Murphy C."/>
            <person name="Pearson M."/>
            <person name="Priest M."/>
            <person name="Roberts A."/>
            <person name="Saif S."/>
            <person name="Shea T."/>
            <person name="Sykes S."/>
            <person name="Wortman J."/>
            <person name="Nusbaum C."/>
            <person name="Birren B."/>
        </authorList>
    </citation>
    <scope>NUCLEOTIDE SEQUENCE [LARGE SCALE GENOMIC DNA]</scope>
    <source>
        <strain evidence="18 19">BCC8398</strain>
    </source>
</reference>
<dbReference type="InterPro" id="IPR024077">
    <property type="entry name" value="Neurolysin/TOP_dom2"/>
</dbReference>
<evidence type="ECO:0000256" key="4">
    <source>
        <dbReference type="ARBA" id="ARBA00012441"/>
    </source>
</evidence>
<reference evidence="19" key="2">
    <citation type="submission" date="2013-12" db="EMBL/GenBank/DDBJ databases">
        <title>Evolution of pathogenesis and genome organization in the Tremellales.</title>
        <authorList>
            <person name="Cuomo C."/>
            <person name="Litvintseva A."/>
            <person name="Heitman J."/>
            <person name="Chen Y."/>
            <person name="Sun S."/>
            <person name="Springer D."/>
            <person name="Dromer F."/>
            <person name="Young S."/>
            <person name="Zeng Q."/>
            <person name="Chapman S."/>
            <person name="Gujja S."/>
            <person name="Saif S."/>
            <person name="Birren B."/>
        </authorList>
    </citation>
    <scope>NUCLEOTIDE SEQUENCE [LARGE SCALE GENOMIC DNA]</scope>
    <source>
        <strain evidence="19">BCC8398</strain>
    </source>
</reference>
<evidence type="ECO:0000256" key="6">
    <source>
        <dbReference type="ARBA" id="ARBA00022723"/>
    </source>
</evidence>
<keyword evidence="6 15" id="KW-0479">Metal-binding</keyword>
<evidence type="ECO:0000313" key="18">
    <source>
        <dbReference type="EMBL" id="OCF36539.1"/>
    </source>
</evidence>
<evidence type="ECO:0000256" key="13">
    <source>
        <dbReference type="ARBA" id="ARBA00071226"/>
    </source>
</evidence>
<feature type="domain" description="Peptidase M3A/M3B catalytic" evidence="17">
    <location>
        <begin position="365"/>
        <end position="851"/>
    </location>
</feature>
<evidence type="ECO:0000313" key="19">
    <source>
        <dbReference type="Proteomes" id="UP000092666"/>
    </source>
</evidence>
<dbReference type="Proteomes" id="UP000092666">
    <property type="component" value="Unassembled WGS sequence"/>
</dbReference>
<evidence type="ECO:0000256" key="16">
    <source>
        <dbReference type="SAM" id="MobiDB-lite"/>
    </source>
</evidence>
<dbReference type="STRING" id="1296120.A0A1B9GZV3"/>
<gene>
    <name evidence="18" type="ORF">I316_01789</name>
</gene>
<feature type="compositionally biased region" description="Low complexity" evidence="16">
    <location>
        <begin position="22"/>
        <end position="32"/>
    </location>
</feature>
<dbReference type="EMBL" id="KI669495">
    <property type="protein sequence ID" value="OCF36539.1"/>
    <property type="molecule type" value="Genomic_DNA"/>
</dbReference>
<dbReference type="OrthoDB" id="17530at2759"/>
<keyword evidence="8 15" id="KW-0862">Zinc</keyword>
<dbReference type="GO" id="GO:0046872">
    <property type="term" value="F:metal ion binding"/>
    <property type="evidence" value="ECO:0007669"/>
    <property type="project" value="UniProtKB-UniRule"/>
</dbReference>
<keyword evidence="10 15" id="KW-0482">Metalloprotease</keyword>
<evidence type="ECO:0000256" key="12">
    <source>
        <dbReference type="ARBA" id="ARBA00025208"/>
    </source>
</evidence>
<comment type="function">
    <text evidence="12">Cleaves proteins, imported into the mitochondrion, to their mature size. While most mitochondrial precursor proteins are processed to the mature form in one step by mitochondrial processing peptidase (MPP), the sequential cleavage by MIP of an octapeptide after initial processing by MPP is a required step for a subgroup of nuclear-encoded precursor proteins destined for the matrix or the inner membrane.</text>
</comment>
<dbReference type="GO" id="GO:0005759">
    <property type="term" value="C:mitochondrial matrix"/>
    <property type="evidence" value="ECO:0007669"/>
    <property type="project" value="UniProtKB-SubCell"/>
</dbReference>
<evidence type="ECO:0000256" key="1">
    <source>
        <dbReference type="ARBA" id="ARBA00000436"/>
    </source>
</evidence>
<evidence type="ECO:0000259" key="17">
    <source>
        <dbReference type="Pfam" id="PF01432"/>
    </source>
</evidence>
<dbReference type="InterPro" id="IPR033851">
    <property type="entry name" value="M3A_MIP"/>
</dbReference>
<dbReference type="GO" id="GO:0006627">
    <property type="term" value="P:protein processing involved in protein targeting to mitochondrion"/>
    <property type="evidence" value="ECO:0007669"/>
    <property type="project" value="TreeGrafter"/>
</dbReference>
<evidence type="ECO:0000256" key="14">
    <source>
        <dbReference type="ARBA" id="ARBA00082239"/>
    </source>
</evidence>
<name>A0A1B9GZV3_9TREE</name>
<evidence type="ECO:0000256" key="5">
    <source>
        <dbReference type="ARBA" id="ARBA00022670"/>
    </source>
</evidence>
<dbReference type="PANTHER" id="PTHR11804:SF79">
    <property type="entry name" value="MITOCHONDRIAL INTERMEDIATE PEPTIDASE"/>
    <property type="match status" value="1"/>
</dbReference>
<dbReference type="InterPro" id="IPR045090">
    <property type="entry name" value="Pept_M3A_M3B"/>
</dbReference>
<feature type="region of interest" description="Disordered" evidence="16">
    <location>
        <begin position="12"/>
        <end position="32"/>
    </location>
</feature>
<evidence type="ECO:0000256" key="7">
    <source>
        <dbReference type="ARBA" id="ARBA00022801"/>
    </source>
</evidence>
<dbReference type="SUPFAM" id="SSF55486">
    <property type="entry name" value="Metalloproteases ('zincins'), catalytic domain"/>
    <property type="match status" value="1"/>
</dbReference>
<keyword evidence="5 15" id="KW-0645">Protease</keyword>
<accession>A0A1B9GZV3</accession>
<sequence length="877" mass="95158">MLPLRMRALRSTLSPAARHRGSSSPALSTSLSSSLSLPSQLATLRLLRHFAFISTSSSTLRRATQNQAAAATATATSTSTSAYDSSYIPPPPSTSAPLQSDIQALKAHFDLPLPRSQPSLPFGSTKQPPRGLFLFPPLTDPSNLVALTERTLVQASAIVERICNAPQDPSGKELRLVVKNLDRLSDVLCGVIDMCELVRNVHPDKEWVAESDRAYETLCSFMNELNTSTGLYESLLQAVSHPHPSPLSAAELKVAQTFISDFERSGIHLPPAARAKFVRLSDSLLSLGRTFLSFASSGPSSTPLVELPDPEKLLAGMGSQFIDSLPRRKRGGSAFVVPGSWEAQMIARYAREGEARRLVYVGGMREDPERVAVLESMLRERAELANVLGKETWADVALTDKMAKNPTNVLGFLSSLAQHHKPSAASDVATLQRLKATTLTGNYYDPSNGSTGHLPPLYAWDRDYFAEKYMSTLAPTSSLPPITPYLSTGTAMAGLSSIFTNLYGISFVPRPVSYGEVWHPSVRRLDVVDENEGTIGVIYCDLFSRPGKPPSAAHYTVRCSRRVDDDDVLGDGLAEGWDESYGGGLEVEGERLKGKEGRYQLPIVVLTTDFGSVDNGRPALLGWNDLETLFHEMGHAIHSMIGRTEFHNVSGTRCATDFVELPSILMEHFVSSPAVLSTFARHYATDEPIPVGLIQAHLGINQSLAALETHGQITMAMLDQKYHCISHSHGSASGDVDSTRIWHDLQREIGVVPPVEGTAWQTQFGHLYGYGATYYSYLFDRAIAGKVWSTLFDTTANANNKSKHTGASAGVGDGEGILSREGGEKLKEKVLKWGGGKDPWVMVGDVIGSGASASKESEEVSRGDERAMEIVGGWMIK</sequence>
<dbReference type="PANTHER" id="PTHR11804">
    <property type="entry name" value="PROTEASE M3 THIMET OLIGOPEPTIDASE-RELATED"/>
    <property type="match status" value="1"/>
</dbReference>
<dbReference type="Pfam" id="PF01432">
    <property type="entry name" value="Peptidase_M3"/>
    <property type="match status" value="1"/>
</dbReference>
<dbReference type="GO" id="GO:0006518">
    <property type="term" value="P:peptide metabolic process"/>
    <property type="evidence" value="ECO:0007669"/>
    <property type="project" value="TreeGrafter"/>
</dbReference>
<evidence type="ECO:0000256" key="15">
    <source>
        <dbReference type="RuleBase" id="RU003435"/>
    </source>
</evidence>
<comment type="subcellular location">
    <subcellularLocation>
        <location evidence="2">Mitochondrion matrix</location>
    </subcellularLocation>
</comment>
<keyword evidence="19" id="KW-1185">Reference proteome</keyword>
<keyword evidence="11" id="KW-0496">Mitochondrion</keyword>
<keyword evidence="7 15" id="KW-0378">Hydrolase</keyword>
<dbReference type="Gene3D" id="3.40.390.10">
    <property type="entry name" value="Collagenase (Catalytic Domain)"/>
    <property type="match status" value="1"/>
</dbReference>
<proteinExistence type="inferred from homology"/>
<feature type="region of interest" description="Disordered" evidence="16">
    <location>
        <begin position="71"/>
        <end position="98"/>
    </location>
</feature>
<evidence type="ECO:0000256" key="11">
    <source>
        <dbReference type="ARBA" id="ARBA00023128"/>
    </source>
</evidence>
<dbReference type="InterPro" id="IPR001567">
    <property type="entry name" value="Pept_M3A_M3B_dom"/>
</dbReference>
<feature type="compositionally biased region" description="Low complexity" evidence="16">
    <location>
        <begin position="71"/>
        <end position="82"/>
    </location>
</feature>
<dbReference type="AlphaFoldDB" id="A0A1B9GZV3"/>
<dbReference type="EC" id="3.4.24.59" evidence="4"/>